<dbReference type="InterPro" id="IPR022227">
    <property type="entry name" value="DUF3754"/>
</dbReference>
<evidence type="ECO:0000313" key="5">
    <source>
        <dbReference type="Proteomes" id="UP000694388"/>
    </source>
</evidence>
<feature type="region of interest" description="Disordered" evidence="2">
    <location>
        <begin position="1"/>
        <end position="26"/>
    </location>
</feature>
<name>A0A8C4WWW9_EPTBU</name>
<evidence type="ECO:0000313" key="4">
    <source>
        <dbReference type="Ensembl" id="ENSEBUP00000016769.1"/>
    </source>
</evidence>
<keyword evidence="3" id="KW-0812">Transmembrane</keyword>
<dbReference type="Proteomes" id="UP000694388">
    <property type="component" value="Unplaced"/>
</dbReference>
<evidence type="ECO:0000256" key="2">
    <source>
        <dbReference type="SAM" id="MobiDB-lite"/>
    </source>
</evidence>
<dbReference type="Pfam" id="PF12576">
    <property type="entry name" value="DUF3754"/>
    <property type="match status" value="1"/>
</dbReference>
<keyword evidence="5" id="KW-1185">Reference proteome</keyword>
<reference evidence="4" key="2">
    <citation type="submission" date="2025-09" db="UniProtKB">
        <authorList>
            <consortium name="Ensembl"/>
        </authorList>
    </citation>
    <scope>IDENTIFICATION</scope>
</reference>
<feature type="transmembrane region" description="Helical" evidence="3">
    <location>
        <begin position="185"/>
        <end position="207"/>
    </location>
</feature>
<evidence type="ECO:0000256" key="1">
    <source>
        <dbReference type="ARBA" id="ARBA00022553"/>
    </source>
</evidence>
<organism evidence="4 5">
    <name type="scientific">Eptatretus burgeri</name>
    <name type="common">Inshore hagfish</name>
    <dbReference type="NCBI Taxonomy" id="7764"/>
    <lineage>
        <taxon>Eukaryota</taxon>
        <taxon>Metazoa</taxon>
        <taxon>Chordata</taxon>
        <taxon>Craniata</taxon>
        <taxon>Vertebrata</taxon>
        <taxon>Cyclostomata</taxon>
        <taxon>Myxini</taxon>
        <taxon>Myxiniformes</taxon>
        <taxon>Myxinidae</taxon>
        <taxon>Eptatretinae</taxon>
        <taxon>Eptatretus</taxon>
    </lineage>
</organism>
<keyword evidence="1" id="KW-0597">Phosphoprotein</keyword>
<accession>A0A8C4WWW9</accession>
<sequence>MPGTSQIMRLTTPQRDEGNGTQETIHGRDERDNESIKDLMNTVAEFRTRRRSKNELWTEAQAEYEERAIPLNYHKLTQLIEKTVYLFHVLFPNRFSFQDLYFPMNPDSESRSDMEVPDVEDGCRKRKFFRLLSSLASAANYIRLSNKAVAFALTQHHRLDGPQVCLLILHTIHLFVCQQVIISNFTLFCIYFINSSFFALSLILIPVSHRRVFARVMIFASITHGRTILKAFKDMPCTALDHTLPHVYPRVSILDRTLLTISLGVGGLAVFVNVYMVLMSDLKLTLTLLLFAGVLGARALAAYRRRRATHLLGLSRMLYYKNTSNNADLLTALAFRAHEQHLKEAMLVVALLLQNPAEGRFVLVISFF</sequence>
<feature type="compositionally biased region" description="Polar residues" evidence="2">
    <location>
        <begin position="1"/>
        <end position="24"/>
    </location>
</feature>
<dbReference type="GeneTree" id="ENSGT00940000154315"/>
<keyword evidence="3" id="KW-0472">Membrane</keyword>
<reference evidence="4" key="1">
    <citation type="submission" date="2025-08" db="UniProtKB">
        <authorList>
            <consortium name="Ensembl"/>
        </authorList>
    </citation>
    <scope>IDENTIFICATION</scope>
</reference>
<evidence type="ECO:0000256" key="3">
    <source>
        <dbReference type="SAM" id="Phobius"/>
    </source>
</evidence>
<dbReference type="OMA" id="CARECAY"/>
<feature type="transmembrane region" description="Helical" evidence="3">
    <location>
        <begin position="258"/>
        <end position="278"/>
    </location>
</feature>
<dbReference type="PANTHER" id="PTHR16095:SF10">
    <property type="entry name" value="TRANSMEMBRANE PROTEIN 143"/>
    <property type="match status" value="1"/>
</dbReference>
<dbReference type="AlphaFoldDB" id="A0A8C4WWW9"/>
<dbReference type="GO" id="GO:0005739">
    <property type="term" value="C:mitochondrion"/>
    <property type="evidence" value="ECO:0007669"/>
    <property type="project" value="TreeGrafter"/>
</dbReference>
<feature type="transmembrane region" description="Helical" evidence="3">
    <location>
        <begin position="284"/>
        <end position="303"/>
    </location>
</feature>
<proteinExistence type="predicted"/>
<dbReference type="Ensembl" id="ENSEBUT00000017345.1">
    <property type="protein sequence ID" value="ENSEBUP00000016769.1"/>
    <property type="gene ID" value="ENSEBUG00000010519.1"/>
</dbReference>
<keyword evidence="3" id="KW-1133">Transmembrane helix</keyword>
<protein>
    <submittedName>
        <fullName evidence="4">Uncharacterized protein</fullName>
    </submittedName>
</protein>
<dbReference type="PANTHER" id="PTHR16095">
    <property type="entry name" value="TRANSMEMBRANE PROTEIN 143 FAMILY MEMBER"/>
    <property type="match status" value="1"/>
</dbReference>